<dbReference type="InterPro" id="IPR006076">
    <property type="entry name" value="FAD-dep_OxRdtase"/>
</dbReference>
<comment type="caution">
    <text evidence="16">Lacks conserved residue(s) required for the propagation of feature annotation.</text>
</comment>
<evidence type="ECO:0000256" key="9">
    <source>
        <dbReference type="ARBA" id="ARBA00022848"/>
    </source>
</evidence>
<dbReference type="GO" id="GO:0050660">
    <property type="term" value="F:flavin adenine dinucleotide binding"/>
    <property type="evidence" value="ECO:0007669"/>
    <property type="project" value="UniProtKB-UniRule"/>
</dbReference>
<evidence type="ECO:0000256" key="6">
    <source>
        <dbReference type="ARBA" id="ARBA00022692"/>
    </source>
</evidence>
<comment type="cofactor">
    <cofactor evidence="1 16">
        <name>FAD</name>
        <dbReference type="ChEBI" id="CHEBI:57692"/>
    </cofactor>
</comment>
<keyword evidence="9" id="KW-0492">Microsome</keyword>
<dbReference type="GO" id="GO:0005789">
    <property type="term" value="C:endoplasmic reticulum membrane"/>
    <property type="evidence" value="ECO:0007669"/>
    <property type="project" value="UniProtKB-SubCell"/>
</dbReference>
<evidence type="ECO:0000256" key="3">
    <source>
        <dbReference type="ARBA" id="ARBA00004477"/>
    </source>
</evidence>
<evidence type="ECO:0000259" key="18">
    <source>
        <dbReference type="Pfam" id="PF08491"/>
    </source>
</evidence>
<dbReference type="PANTHER" id="PTHR10835:SF0">
    <property type="entry name" value="SQUALENE MONOOXYGENASE"/>
    <property type="match status" value="1"/>
</dbReference>
<keyword evidence="10" id="KW-0444">Lipid biosynthesis</keyword>
<reference evidence="19" key="1">
    <citation type="submission" date="2021-02" db="EMBL/GenBank/DDBJ databases">
        <title>Genome sequence Cadophora malorum strain M34.</title>
        <authorList>
            <person name="Stefanovic E."/>
            <person name="Vu D."/>
            <person name="Scully C."/>
            <person name="Dijksterhuis J."/>
            <person name="Roader J."/>
            <person name="Houbraken J."/>
        </authorList>
    </citation>
    <scope>NUCLEOTIDE SEQUENCE</scope>
    <source>
        <strain evidence="19">M34</strain>
    </source>
</reference>
<feature type="transmembrane region" description="Helical" evidence="16">
    <location>
        <begin position="20"/>
        <end position="39"/>
    </location>
</feature>
<evidence type="ECO:0000256" key="7">
    <source>
        <dbReference type="ARBA" id="ARBA00022824"/>
    </source>
</evidence>
<comment type="caution">
    <text evidence="19">The sequence shown here is derived from an EMBL/GenBank/DDBJ whole genome shotgun (WGS) entry which is preliminary data.</text>
</comment>
<dbReference type="EMBL" id="JAFJYH010000080">
    <property type="protein sequence ID" value="KAG4420648.1"/>
    <property type="molecule type" value="Genomic_DNA"/>
</dbReference>
<evidence type="ECO:0000256" key="2">
    <source>
        <dbReference type="ARBA" id="ARBA00004154"/>
    </source>
</evidence>
<feature type="domain" description="Squalene epoxidase" evidence="18">
    <location>
        <begin position="178"/>
        <end position="425"/>
    </location>
</feature>
<keyword evidence="7 16" id="KW-0256">Endoplasmic reticulum</keyword>
<sequence length="550" mass="60197">MSRSQQQIANERRRRLHHEADVVVVGAGVFGCAMAFALAKQGRSVLLLERSLREPDRIVGELLQPGGCSALQKLGLGGCLEGIDAVKVVGYEVIHYGKRVNIPYPANEESKRPEGRSFHHGRFISQLRKSCSGQPNITIVETEVTDTITSSHNPQVLGVRSRTPNKDTGRKEMDSYFGQLTIIADGYASKFRKQYIHKQPLVKSKFYALELLDCPMPAPNHGIVVLGDASPVLLYQIGTHETRCLMDVPNNIPSASTAAGGVRSYFRKVVLPSLPSQVQPCFEKALEDGKIPPSMPNSFLPPSTQGEKGLVLLGDAMNMRHPLTGGGMTVAFSDVVLLSELLAPEKIPNLGDTAAIQRAMKEFHWKRKGLSTIINILSMGLYSLFAANDRHLKALRKGCFAYFERGGSCIDGPSGLLAGIIRQPMCSGPLGEKCINTCVLPASGPYFPRDQYEAATLESFFLTYPPTLVQGNPPPNRIPRTTSTPFNGRYNLTVHLCRVCNRSLSKPNLCGKTGEECPANGLAPADWPVSSRVDDFCSKEHENYYNTGEE</sequence>
<comment type="subcellular location">
    <subcellularLocation>
        <location evidence="3 16">Endoplasmic reticulum membrane</location>
        <topology evidence="3 16">Multi-pass membrane protein</topology>
    </subcellularLocation>
    <subcellularLocation>
        <location evidence="2">Microsome membrane</location>
        <topology evidence="2">Multi-pass membrane protein</topology>
    </subcellularLocation>
</comment>
<dbReference type="PRINTS" id="PR00420">
    <property type="entry name" value="RNGMNOXGNASE"/>
</dbReference>
<comment type="similarity">
    <text evidence="4 16">Belongs to the squalene monooxygenase family.</text>
</comment>
<evidence type="ECO:0000256" key="5">
    <source>
        <dbReference type="ARBA" id="ARBA00022630"/>
    </source>
</evidence>
<keyword evidence="13 16" id="KW-0472">Membrane</keyword>
<keyword evidence="6 16" id="KW-0812">Transmembrane</keyword>
<evidence type="ECO:0000256" key="16">
    <source>
        <dbReference type="RuleBase" id="RU367121"/>
    </source>
</evidence>
<evidence type="ECO:0000256" key="8">
    <source>
        <dbReference type="ARBA" id="ARBA00022827"/>
    </source>
</evidence>
<accession>A0A8H7TKL5</accession>
<dbReference type="AlphaFoldDB" id="A0A8H7TKL5"/>
<protein>
    <recommendedName>
        <fullName evidence="16">Squalene monooxygenase</fullName>
        <ecNumber evidence="16">1.14.14.17</ecNumber>
    </recommendedName>
</protein>
<keyword evidence="11 16" id="KW-1133">Transmembrane helix</keyword>
<feature type="domain" description="FAD dependent oxidoreductase" evidence="17">
    <location>
        <begin position="21"/>
        <end position="51"/>
    </location>
</feature>
<evidence type="ECO:0000256" key="11">
    <source>
        <dbReference type="ARBA" id="ARBA00022989"/>
    </source>
</evidence>
<evidence type="ECO:0000256" key="10">
    <source>
        <dbReference type="ARBA" id="ARBA00022955"/>
    </source>
</evidence>
<dbReference type="OrthoDB" id="1678617at2759"/>
<evidence type="ECO:0000256" key="12">
    <source>
        <dbReference type="ARBA" id="ARBA00023002"/>
    </source>
</evidence>
<dbReference type="UniPathway" id="UPA00767">
    <property type="reaction ID" value="UER00752"/>
</dbReference>
<dbReference type="GO" id="GO:0006696">
    <property type="term" value="P:ergosterol biosynthetic process"/>
    <property type="evidence" value="ECO:0007669"/>
    <property type="project" value="TreeGrafter"/>
</dbReference>
<gene>
    <name evidence="19" type="ORF">IFR04_006238</name>
</gene>
<dbReference type="Proteomes" id="UP000664132">
    <property type="component" value="Unassembled WGS sequence"/>
</dbReference>
<dbReference type="SUPFAM" id="SSF51905">
    <property type="entry name" value="FAD/NAD(P)-binding domain"/>
    <property type="match status" value="1"/>
</dbReference>
<dbReference type="InterPro" id="IPR013698">
    <property type="entry name" value="Squalene_epoxidase"/>
</dbReference>
<proteinExistence type="inferred from homology"/>
<evidence type="ECO:0000256" key="13">
    <source>
        <dbReference type="ARBA" id="ARBA00023136"/>
    </source>
</evidence>
<dbReference type="InterPro" id="IPR036188">
    <property type="entry name" value="FAD/NAD-bd_sf"/>
</dbReference>
<evidence type="ECO:0000256" key="15">
    <source>
        <dbReference type="ARBA" id="ARBA00029435"/>
    </source>
</evidence>
<comment type="pathway">
    <text evidence="15">Steroid metabolism; ergosterol biosynthesis.</text>
</comment>
<evidence type="ECO:0000313" key="19">
    <source>
        <dbReference type="EMBL" id="KAG4420648.1"/>
    </source>
</evidence>
<dbReference type="FunFam" id="3.50.50.60:FF:000166">
    <property type="entry name" value="Squalene monooxygenase Erg1"/>
    <property type="match status" value="1"/>
</dbReference>
<dbReference type="EC" id="1.14.14.17" evidence="16"/>
<comment type="function">
    <text evidence="16">Catalyzes the stereospecific oxidation of squalene to (S)-2,3-epoxysqualene, and is considered to be a rate-limiting enzyme in steroid biosynthesis.</text>
</comment>
<keyword evidence="5 16" id="KW-0285">Flavoprotein</keyword>
<dbReference type="Gene3D" id="3.50.50.60">
    <property type="entry name" value="FAD/NAD(P)-binding domain"/>
    <property type="match status" value="1"/>
</dbReference>
<comment type="catalytic activity">
    <reaction evidence="16">
        <text>squalene + reduced [NADPH--hemoprotein reductase] + O2 = (S)-2,3-epoxysqualene + oxidized [NADPH--hemoprotein reductase] + H2O + H(+)</text>
        <dbReference type="Rhea" id="RHEA:25282"/>
        <dbReference type="Rhea" id="RHEA-COMP:11964"/>
        <dbReference type="Rhea" id="RHEA-COMP:11965"/>
        <dbReference type="ChEBI" id="CHEBI:15377"/>
        <dbReference type="ChEBI" id="CHEBI:15378"/>
        <dbReference type="ChEBI" id="CHEBI:15379"/>
        <dbReference type="ChEBI" id="CHEBI:15440"/>
        <dbReference type="ChEBI" id="CHEBI:15441"/>
        <dbReference type="ChEBI" id="CHEBI:57618"/>
        <dbReference type="ChEBI" id="CHEBI:58210"/>
        <dbReference type="EC" id="1.14.14.17"/>
    </reaction>
</comment>
<evidence type="ECO:0000256" key="4">
    <source>
        <dbReference type="ARBA" id="ARBA00008802"/>
    </source>
</evidence>
<dbReference type="GO" id="GO:0004506">
    <property type="term" value="F:squalene monooxygenase activity"/>
    <property type="evidence" value="ECO:0007669"/>
    <property type="project" value="UniProtKB-UniRule"/>
</dbReference>
<organism evidence="19 20">
    <name type="scientific">Cadophora malorum</name>
    <dbReference type="NCBI Taxonomy" id="108018"/>
    <lineage>
        <taxon>Eukaryota</taxon>
        <taxon>Fungi</taxon>
        <taxon>Dikarya</taxon>
        <taxon>Ascomycota</taxon>
        <taxon>Pezizomycotina</taxon>
        <taxon>Leotiomycetes</taxon>
        <taxon>Helotiales</taxon>
        <taxon>Ploettnerulaceae</taxon>
        <taxon>Cadophora</taxon>
    </lineage>
</organism>
<keyword evidence="8 16" id="KW-0274">FAD</keyword>
<dbReference type="Pfam" id="PF01266">
    <property type="entry name" value="DAO"/>
    <property type="match status" value="1"/>
</dbReference>
<dbReference type="PROSITE" id="PS51257">
    <property type="entry name" value="PROKAR_LIPOPROTEIN"/>
    <property type="match status" value="1"/>
</dbReference>
<dbReference type="PANTHER" id="PTHR10835">
    <property type="entry name" value="SQUALENE MONOOXYGENASE"/>
    <property type="match status" value="1"/>
</dbReference>
<keyword evidence="14" id="KW-0753">Steroid metabolism</keyword>
<keyword evidence="12 16" id="KW-0560">Oxidoreductase</keyword>
<evidence type="ECO:0000259" key="17">
    <source>
        <dbReference type="Pfam" id="PF01266"/>
    </source>
</evidence>
<keyword evidence="10" id="KW-0752">Steroid biosynthesis</keyword>
<evidence type="ECO:0000256" key="14">
    <source>
        <dbReference type="ARBA" id="ARBA00023221"/>
    </source>
</evidence>
<keyword evidence="20" id="KW-1185">Reference proteome</keyword>
<name>A0A8H7TKL5_9HELO</name>
<evidence type="ECO:0000256" key="1">
    <source>
        <dbReference type="ARBA" id="ARBA00001974"/>
    </source>
</evidence>
<evidence type="ECO:0000313" key="20">
    <source>
        <dbReference type="Proteomes" id="UP000664132"/>
    </source>
</evidence>
<keyword evidence="10" id="KW-0443">Lipid metabolism</keyword>
<dbReference type="Pfam" id="PF08491">
    <property type="entry name" value="SE"/>
    <property type="match status" value="1"/>
</dbReference>
<dbReference type="InterPro" id="IPR040125">
    <property type="entry name" value="Squalene_monox"/>
</dbReference>